<dbReference type="Pfam" id="PF05141">
    <property type="entry name" value="DIT1_PvcA"/>
    <property type="match status" value="1"/>
</dbReference>
<dbReference type="OrthoDB" id="5164599at2"/>
<dbReference type="InterPro" id="IPR007817">
    <property type="entry name" value="Isocyanide_synthase_DIT1"/>
</dbReference>
<evidence type="ECO:0000313" key="2">
    <source>
        <dbReference type="Proteomes" id="UP000198852"/>
    </source>
</evidence>
<dbReference type="Proteomes" id="UP000198852">
    <property type="component" value="Unassembled WGS sequence"/>
</dbReference>
<proteinExistence type="predicted"/>
<dbReference type="RefSeq" id="WP_093419502.1">
    <property type="nucleotide sequence ID" value="NZ_FOZX01000006.1"/>
</dbReference>
<sequence length="805" mass="87821">MYATGTLPERAREALARDSLLAKYCQVGTAPRDGVGLADLPELAERDRLELVVRPVVITVRSLLAAGAVPVGEPRVDLAGGRVVVPGLAATEPARTAEVIDELHRALTAISPEADRVVAEELRFCSAGLLSVLAGEHAWTRFAHHVPSAQNEVLQRVLRLVKERASAHRRDPQVPRPLVALDLDFCAFHPRARVRDALAALGVTGPLPVLPGLYEPGWEPFREPAGLPEELAHADFRRAISWDDEALLTDELAPGVRRFTRDVAQAGGRVVLLTGRRHRMRAATERALARHGLGHLELRTTDEGADVGAQKVAALRGMAGWEPVAAFDDKEANRVALRAAFPQAVVVPVAAPGFTGVDEPDAIATFETVPQPVPLGRGHSAGPSLSHATSIAQLRLDAMRTRPTLWRRGVHLTEEEQAGIVTALCRGAQETGERLGDRVAAIETGSARAIWQVMQAKLFGASRSAYPVEHAEADLSRAVAAGEPAEFVILGPPTKQDGSRLKALGGLPDLAEVAMLARLLQLDAAVRRVHPPGIRVTALADPSHFRVREEHRYCGYQREFRRMLELTGADRLVRVRNVDDVAAEHGCGDADKRAELLARHRERYRSALAGLDLLGDPRGALAAADERDPGCPGQPRFAEMFRSIVHAVDVPRTGDDPVEFARRVYAEPFDLADPELGEARAELLALAWDETITYLSNKHVDVELDYAALWRHDRVRMSLSLRPERGRFRFVPLGGSAVMPWQGTAALGRGNEVSTDFAISLIDQCYLPVWAPEGHEQPWFMVPPDLVRDGVLLPEVRDGIQLRSK</sequence>
<dbReference type="InterPro" id="IPR023214">
    <property type="entry name" value="HAD_sf"/>
</dbReference>
<dbReference type="InterPro" id="IPR036412">
    <property type="entry name" value="HAD-like_sf"/>
</dbReference>
<protein>
    <submittedName>
        <fullName evidence="1">Pyoverdine/dityrosine biosynthesis protein</fullName>
    </submittedName>
</protein>
<keyword evidence="2" id="KW-1185">Reference proteome</keyword>
<dbReference type="SUPFAM" id="SSF56784">
    <property type="entry name" value="HAD-like"/>
    <property type="match status" value="1"/>
</dbReference>
<dbReference type="Gene3D" id="3.40.50.1000">
    <property type="entry name" value="HAD superfamily/HAD-like"/>
    <property type="match status" value="1"/>
</dbReference>
<dbReference type="EMBL" id="FOZX01000006">
    <property type="protein sequence ID" value="SFS84567.1"/>
    <property type="molecule type" value="Genomic_DNA"/>
</dbReference>
<dbReference type="AlphaFoldDB" id="A0A1I6T6G3"/>
<name>A0A1I6T6G3_9PSEU</name>
<evidence type="ECO:0000313" key="1">
    <source>
        <dbReference type="EMBL" id="SFS84567.1"/>
    </source>
</evidence>
<organism evidence="1 2">
    <name type="scientific">Saccharopolyspora flava</name>
    <dbReference type="NCBI Taxonomy" id="95161"/>
    <lineage>
        <taxon>Bacteria</taxon>
        <taxon>Bacillati</taxon>
        <taxon>Actinomycetota</taxon>
        <taxon>Actinomycetes</taxon>
        <taxon>Pseudonocardiales</taxon>
        <taxon>Pseudonocardiaceae</taxon>
        <taxon>Saccharopolyspora</taxon>
    </lineage>
</organism>
<reference evidence="2" key="1">
    <citation type="submission" date="2016-10" db="EMBL/GenBank/DDBJ databases">
        <authorList>
            <person name="Varghese N."/>
            <person name="Submissions S."/>
        </authorList>
    </citation>
    <scope>NUCLEOTIDE SEQUENCE [LARGE SCALE GENOMIC DNA]</scope>
    <source>
        <strain evidence="2">DSM 44771</strain>
    </source>
</reference>
<accession>A0A1I6T6G3</accession>
<gene>
    <name evidence="1" type="ORF">SAMN05660874_03679</name>
</gene>